<dbReference type="InParanoid" id="D7SRV9"/>
<dbReference type="GO" id="GO:0016104">
    <property type="term" value="P:triterpenoid biosynthetic process"/>
    <property type="evidence" value="ECO:0007669"/>
    <property type="project" value="InterPro"/>
</dbReference>
<accession>D7SRV9</accession>
<name>D7SRV9_VITVI</name>
<dbReference type="PANTHER" id="PTHR11764:SF58">
    <property type="entry name" value="BETA-AMYRIN SYNTHASE-RELATED"/>
    <property type="match status" value="1"/>
</dbReference>
<reference evidence="3" key="1">
    <citation type="journal article" date="2007" name="Nature">
        <title>The grapevine genome sequence suggests ancestral hexaploidization in major angiosperm phyla.</title>
        <authorList>
            <consortium name="The French-Italian Public Consortium for Grapevine Genome Characterization."/>
            <person name="Jaillon O."/>
            <person name="Aury J.-M."/>
            <person name="Noel B."/>
            <person name="Policriti A."/>
            <person name="Clepet C."/>
            <person name="Casagrande A."/>
            <person name="Choisne N."/>
            <person name="Aubourg S."/>
            <person name="Vitulo N."/>
            <person name="Jubin C."/>
            <person name="Vezzi A."/>
            <person name="Legeai F."/>
            <person name="Hugueney P."/>
            <person name="Dasilva C."/>
            <person name="Horner D."/>
            <person name="Mica E."/>
            <person name="Jublot D."/>
            <person name="Poulain J."/>
            <person name="Bruyere C."/>
            <person name="Billault A."/>
            <person name="Segurens B."/>
            <person name="Gouyvenoux M."/>
            <person name="Ugarte E."/>
            <person name="Cattonaro F."/>
            <person name="Anthouard V."/>
            <person name="Vico V."/>
            <person name="Del Fabbro C."/>
            <person name="Alaux M."/>
            <person name="Di Gaspero G."/>
            <person name="Dumas V."/>
            <person name="Felice N."/>
            <person name="Paillard S."/>
            <person name="Juman I."/>
            <person name="Moroldo M."/>
            <person name="Scalabrin S."/>
            <person name="Canaguier A."/>
            <person name="Le Clainche I."/>
            <person name="Malacrida G."/>
            <person name="Durand E."/>
            <person name="Pesole G."/>
            <person name="Laucou V."/>
            <person name="Chatelet P."/>
            <person name="Merdinoglu D."/>
            <person name="Delledonne M."/>
            <person name="Pezzotti M."/>
            <person name="Lecharny A."/>
            <person name="Scarpelli C."/>
            <person name="Artiguenave F."/>
            <person name="Pe M.E."/>
            <person name="Valle G."/>
            <person name="Morgante M."/>
            <person name="Caboche M."/>
            <person name="Adam-Blondon A.-F."/>
            <person name="Weissenbach J."/>
            <person name="Quetier F."/>
            <person name="Wincker P."/>
        </authorList>
    </citation>
    <scope>NUCLEOTIDE SEQUENCE [LARGE SCALE GENOMIC DNA]</scope>
    <source>
        <strain evidence="3">cv. Pinot noir / PN40024</strain>
    </source>
</reference>
<dbReference type="GO" id="GO:0005811">
    <property type="term" value="C:lipid droplet"/>
    <property type="evidence" value="ECO:0007669"/>
    <property type="project" value="InterPro"/>
</dbReference>
<dbReference type="SUPFAM" id="SSF48239">
    <property type="entry name" value="Terpenoid cyclases/Protein prenyltransferases"/>
    <property type="match status" value="1"/>
</dbReference>
<protein>
    <submittedName>
        <fullName evidence="2">Uncharacterized protein</fullName>
    </submittedName>
</protein>
<dbReference type="InterPro" id="IPR018333">
    <property type="entry name" value="Squalene_cyclase"/>
</dbReference>
<dbReference type="AlphaFoldDB" id="D7SRV9"/>
<dbReference type="HOGENOM" id="CLU_2188811_0_0_1"/>
<dbReference type="eggNOG" id="KOG0497">
    <property type="taxonomic scope" value="Eukaryota"/>
</dbReference>
<dbReference type="GO" id="GO:0042300">
    <property type="term" value="F:beta-amyrin synthase activity"/>
    <property type="evidence" value="ECO:0007669"/>
    <property type="project" value="UniProtKB-ARBA"/>
</dbReference>
<dbReference type="Gene3D" id="1.50.10.20">
    <property type="match status" value="1"/>
</dbReference>
<proteinExistence type="predicted"/>
<keyword evidence="1" id="KW-0413">Isomerase</keyword>
<dbReference type="InterPro" id="IPR008930">
    <property type="entry name" value="Terpenoid_cyclase/PrenylTrfase"/>
</dbReference>
<sequence>MYIHISKESWTFSDRDHGWQVSDCTTESLKCCLLLSVMLLEIVGEKIELEWLYDSVNLLLSQQSKNGGLLAWESAGASKWLESLNPTKMFEDVVFAHDMLSALHQQSTI</sequence>
<evidence type="ECO:0000313" key="2">
    <source>
        <dbReference type="EMBL" id="CBI18391.3"/>
    </source>
</evidence>
<evidence type="ECO:0000256" key="1">
    <source>
        <dbReference type="ARBA" id="ARBA00023235"/>
    </source>
</evidence>
<gene>
    <name evidence="2" type="ordered locus">VIT_09s0054g01420</name>
</gene>
<dbReference type="Proteomes" id="UP000009183">
    <property type="component" value="Chromosome 9"/>
</dbReference>
<dbReference type="STRING" id="29760.D7SRV9"/>
<organism evidence="2 3">
    <name type="scientific">Vitis vinifera</name>
    <name type="common">Grape</name>
    <dbReference type="NCBI Taxonomy" id="29760"/>
    <lineage>
        <taxon>Eukaryota</taxon>
        <taxon>Viridiplantae</taxon>
        <taxon>Streptophyta</taxon>
        <taxon>Embryophyta</taxon>
        <taxon>Tracheophyta</taxon>
        <taxon>Spermatophyta</taxon>
        <taxon>Magnoliopsida</taxon>
        <taxon>eudicotyledons</taxon>
        <taxon>Gunneridae</taxon>
        <taxon>Pentapetalae</taxon>
        <taxon>rosids</taxon>
        <taxon>Vitales</taxon>
        <taxon>Vitaceae</taxon>
        <taxon>Viteae</taxon>
        <taxon>Vitis</taxon>
    </lineage>
</organism>
<keyword evidence="3" id="KW-1185">Reference proteome</keyword>
<dbReference type="PaxDb" id="29760-VIT_09s0054g01420.t01"/>
<dbReference type="PANTHER" id="PTHR11764">
    <property type="entry name" value="TERPENE CYCLASE/MUTASE FAMILY MEMBER"/>
    <property type="match status" value="1"/>
</dbReference>
<dbReference type="EMBL" id="FN594972">
    <property type="protein sequence ID" value="CBI18391.3"/>
    <property type="molecule type" value="Genomic_DNA"/>
</dbReference>
<evidence type="ECO:0000313" key="3">
    <source>
        <dbReference type="Proteomes" id="UP000009183"/>
    </source>
</evidence>